<accession>A0A6A4F7C1</accession>
<evidence type="ECO:0000313" key="2">
    <source>
        <dbReference type="Proteomes" id="UP000434957"/>
    </source>
</evidence>
<dbReference type="AlphaFoldDB" id="A0A6A4F7C1"/>
<name>A0A6A4F7C1_9STRA</name>
<dbReference type="EMBL" id="QXFT01000787">
    <property type="protein sequence ID" value="KAE9335795.1"/>
    <property type="molecule type" value="Genomic_DNA"/>
</dbReference>
<sequence length="86" mass="9235">MIELYPSLRCCRQFDEGHVLAMPARKRATCWAARLGHVQRVVGEPARVGTDAQASVLRSGGATKVLGRPYDVGARGGTQTGEKLVV</sequence>
<comment type="caution">
    <text evidence="1">The sequence shown here is derived from an EMBL/GenBank/DDBJ whole genome shotgun (WGS) entry which is preliminary data.</text>
</comment>
<proteinExistence type="predicted"/>
<keyword evidence="2" id="KW-1185">Reference proteome</keyword>
<protein>
    <submittedName>
        <fullName evidence="1">Uncharacterized protein</fullName>
    </submittedName>
</protein>
<organism evidence="1 2">
    <name type="scientific">Phytophthora rubi</name>
    <dbReference type="NCBI Taxonomy" id="129364"/>
    <lineage>
        <taxon>Eukaryota</taxon>
        <taxon>Sar</taxon>
        <taxon>Stramenopiles</taxon>
        <taxon>Oomycota</taxon>
        <taxon>Peronosporomycetes</taxon>
        <taxon>Peronosporales</taxon>
        <taxon>Peronosporaceae</taxon>
        <taxon>Phytophthora</taxon>
    </lineage>
</organism>
<dbReference type="Proteomes" id="UP000434957">
    <property type="component" value="Unassembled WGS sequence"/>
</dbReference>
<gene>
    <name evidence="1" type="ORF">PR003_g12835</name>
</gene>
<evidence type="ECO:0000313" key="1">
    <source>
        <dbReference type="EMBL" id="KAE9335795.1"/>
    </source>
</evidence>
<reference evidence="1 2" key="1">
    <citation type="submission" date="2018-08" db="EMBL/GenBank/DDBJ databases">
        <title>Genomic investigation of the strawberry pathogen Phytophthora fragariae indicates pathogenicity is determined by transcriptional variation in three key races.</title>
        <authorList>
            <person name="Adams T.M."/>
            <person name="Armitage A.D."/>
            <person name="Sobczyk M.K."/>
            <person name="Bates H.J."/>
            <person name="Dunwell J.M."/>
            <person name="Nellist C.F."/>
            <person name="Harrison R.J."/>
        </authorList>
    </citation>
    <scope>NUCLEOTIDE SEQUENCE [LARGE SCALE GENOMIC DNA]</scope>
    <source>
        <strain evidence="1 2">SCRP333</strain>
    </source>
</reference>